<evidence type="ECO:0000259" key="8">
    <source>
        <dbReference type="PROSITE" id="PS50850"/>
    </source>
</evidence>
<comment type="similarity">
    <text evidence="2">Belongs to the major facilitator superfamily.</text>
</comment>
<feature type="transmembrane region" description="Helical" evidence="7">
    <location>
        <begin position="122"/>
        <end position="142"/>
    </location>
</feature>
<feature type="transmembrane region" description="Helical" evidence="7">
    <location>
        <begin position="154"/>
        <end position="173"/>
    </location>
</feature>
<dbReference type="Gene3D" id="1.20.1250.20">
    <property type="entry name" value="MFS general substrate transporter like domains"/>
    <property type="match status" value="2"/>
</dbReference>
<comment type="subcellular location">
    <subcellularLocation>
        <location evidence="1">Membrane</location>
        <topology evidence="1">Multi-pass membrane protein</topology>
    </subcellularLocation>
</comment>
<dbReference type="EMBL" id="CDMC01000006">
    <property type="protein sequence ID" value="CEN61022.1"/>
    <property type="molecule type" value="Genomic_DNA"/>
</dbReference>
<sequence>MADKENPDSSYIEDVDEKQLQKTDHRVPVKPASLAALTDEEYTKLGRRATLKLDAFIMPCMVIMYIFNYLDRQNIAAAKLAGIEEDLGISDVQYQTCVSILFVGYILMQVPSNIIVGKIRWPGVYICAAMALWGLLSALTAIVHNFAGLMASRFFLGFIEAVFFPGALFYMSLFYTRRQYALRTAILYSGSQLGNAFGGLFAIGILELHGRSGMEGWRWLFLIEGVLTIALAIIIAFVLPNKLNSLPHGFTQIEQEWLVWNFEEDQGQQDNADEISAMKGALMAVTDIKTWLLMATLYTVYIAAAVSNFYPSVVATLGYGRNETYALTAPPYILCVIAMVINGFHSDRKQERYWHIVCPMIICLAANIIAVATLNTAARYVAMMLMPGSFYAAATVVISWAAGSLSQPTIKRASAIALINAVCNTPNVWCSYLYGSSPRYLPAFLVNLAASALAILAATATRMYLQRENHKLDMGVDTGRNGPTEAQKAAGFRYTL</sequence>
<keyword evidence="5 7" id="KW-1133">Transmembrane helix</keyword>
<accession>A0A0U5CPG9</accession>
<evidence type="ECO:0000256" key="1">
    <source>
        <dbReference type="ARBA" id="ARBA00004141"/>
    </source>
</evidence>
<dbReference type="PANTHER" id="PTHR43791:SF23">
    <property type="entry name" value="MAJOR FACILITATOR SUPERFAMILY (MFS) PROFILE DOMAIN-CONTAINING PROTEIN"/>
    <property type="match status" value="1"/>
</dbReference>
<feature type="transmembrane region" description="Helical" evidence="7">
    <location>
        <begin position="53"/>
        <end position="70"/>
    </location>
</feature>
<feature type="transmembrane region" description="Helical" evidence="7">
    <location>
        <begin position="185"/>
        <end position="205"/>
    </location>
</feature>
<feature type="transmembrane region" description="Helical" evidence="7">
    <location>
        <begin position="440"/>
        <end position="465"/>
    </location>
</feature>
<keyword evidence="6 7" id="KW-0472">Membrane</keyword>
<keyword evidence="3" id="KW-0813">Transport</keyword>
<evidence type="ECO:0000313" key="9">
    <source>
        <dbReference type="EMBL" id="CEN61022.1"/>
    </source>
</evidence>
<feature type="transmembrane region" description="Helical" evidence="7">
    <location>
        <begin position="217"/>
        <end position="239"/>
    </location>
</feature>
<evidence type="ECO:0000256" key="5">
    <source>
        <dbReference type="ARBA" id="ARBA00022989"/>
    </source>
</evidence>
<organism evidence="9 10">
    <name type="scientific">Aspergillus calidoustus</name>
    <dbReference type="NCBI Taxonomy" id="454130"/>
    <lineage>
        <taxon>Eukaryota</taxon>
        <taxon>Fungi</taxon>
        <taxon>Dikarya</taxon>
        <taxon>Ascomycota</taxon>
        <taxon>Pezizomycotina</taxon>
        <taxon>Eurotiomycetes</taxon>
        <taxon>Eurotiomycetidae</taxon>
        <taxon>Eurotiales</taxon>
        <taxon>Aspergillaceae</taxon>
        <taxon>Aspergillus</taxon>
        <taxon>Aspergillus subgen. Nidulantes</taxon>
    </lineage>
</organism>
<evidence type="ECO:0000256" key="4">
    <source>
        <dbReference type="ARBA" id="ARBA00022692"/>
    </source>
</evidence>
<dbReference type="FunFam" id="1.20.1250.20:FF:000013">
    <property type="entry name" value="MFS general substrate transporter"/>
    <property type="match status" value="1"/>
</dbReference>
<feature type="transmembrane region" description="Helical" evidence="7">
    <location>
        <begin position="356"/>
        <end position="374"/>
    </location>
</feature>
<dbReference type="InterPro" id="IPR036259">
    <property type="entry name" value="MFS_trans_sf"/>
</dbReference>
<dbReference type="STRING" id="454130.A0A0U5CPG9"/>
<feature type="transmembrane region" description="Helical" evidence="7">
    <location>
        <begin position="291"/>
        <end position="313"/>
    </location>
</feature>
<gene>
    <name evidence="9" type="ORF">ASPCAL07691</name>
</gene>
<proteinExistence type="inferred from homology"/>
<dbReference type="AlphaFoldDB" id="A0A0U5CPG9"/>
<keyword evidence="10" id="KW-1185">Reference proteome</keyword>
<feature type="transmembrane region" description="Helical" evidence="7">
    <location>
        <begin position="325"/>
        <end position="344"/>
    </location>
</feature>
<dbReference type="InterPro" id="IPR011701">
    <property type="entry name" value="MFS"/>
</dbReference>
<dbReference type="GO" id="GO:0022857">
    <property type="term" value="F:transmembrane transporter activity"/>
    <property type="evidence" value="ECO:0007669"/>
    <property type="project" value="InterPro"/>
</dbReference>
<evidence type="ECO:0000256" key="2">
    <source>
        <dbReference type="ARBA" id="ARBA00008335"/>
    </source>
</evidence>
<dbReference type="FunFam" id="1.20.1250.20:FF:000057">
    <property type="entry name" value="MFS general substrate transporter"/>
    <property type="match status" value="1"/>
</dbReference>
<dbReference type="SUPFAM" id="SSF103473">
    <property type="entry name" value="MFS general substrate transporter"/>
    <property type="match status" value="1"/>
</dbReference>
<dbReference type="InterPro" id="IPR020846">
    <property type="entry name" value="MFS_dom"/>
</dbReference>
<evidence type="ECO:0000313" key="10">
    <source>
        <dbReference type="Proteomes" id="UP000054771"/>
    </source>
</evidence>
<dbReference type="Proteomes" id="UP000054771">
    <property type="component" value="Unassembled WGS sequence"/>
</dbReference>
<dbReference type="OrthoDB" id="2250022at2759"/>
<dbReference type="Pfam" id="PF07690">
    <property type="entry name" value="MFS_1"/>
    <property type="match status" value="1"/>
</dbReference>
<name>A0A0U5CPG9_ASPCI</name>
<feature type="domain" description="Major facilitator superfamily (MFS) profile" evidence="8">
    <location>
        <begin position="57"/>
        <end position="469"/>
    </location>
</feature>
<keyword evidence="4 7" id="KW-0812">Transmembrane</keyword>
<evidence type="ECO:0000256" key="3">
    <source>
        <dbReference type="ARBA" id="ARBA00022448"/>
    </source>
</evidence>
<dbReference type="PANTHER" id="PTHR43791">
    <property type="entry name" value="PERMEASE-RELATED"/>
    <property type="match status" value="1"/>
</dbReference>
<protein>
    <recommendedName>
        <fullName evidence="8">Major facilitator superfamily (MFS) profile domain-containing protein</fullName>
    </recommendedName>
</protein>
<reference evidence="10" key="1">
    <citation type="journal article" date="2016" name="Genome Announc.">
        <title>Draft genome sequences of fungus Aspergillus calidoustus.</title>
        <authorList>
            <person name="Horn F."/>
            <person name="Linde J."/>
            <person name="Mattern D.J."/>
            <person name="Walther G."/>
            <person name="Guthke R."/>
            <person name="Scherlach K."/>
            <person name="Martin K."/>
            <person name="Brakhage A.A."/>
            <person name="Petzke L."/>
            <person name="Valiante V."/>
        </authorList>
    </citation>
    <scope>NUCLEOTIDE SEQUENCE [LARGE SCALE GENOMIC DNA]</scope>
    <source>
        <strain evidence="10">SF006504</strain>
    </source>
</reference>
<evidence type="ECO:0000256" key="6">
    <source>
        <dbReference type="ARBA" id="ARBA00023136"/>
    </source>
</evidence>
<dbReference type="OMA" id="LINAVCN"/>
<dbReference type="GO" id="GO:0016020">
    <property type="term" value="C:membrane"/>
    <property type="evidence" value="ECO:0007669"/>
    <property type="project" value="UniProtKB-SubCell"/>
</dbReference>
<feature type="transmembrane region" description="Helical" evidence="7">
    <location>
        <begin position="415"/>
        <end position="434"/>
    </location>
</feature>
<feature type="transmembrane region" description="Helical" evidence="7">
    <location>
        <begin position="380"/>
        <end position="403"/>
    </location>
</feature>
<dbReference type="PROSITE" id="PS50850">
    <property type="entry name" value="MFS"/>
    <property type="match status" value="1"/>
</dbReference>
<evidence type="ECO:0000256" key="7">
    <source>
        <dbReference type="SAM" id="Phobius"/>
    </source>
</evidence>